<dbReference type="RefSeq" id="XP_013753371.1">
    <property type="nucleotide sequence ID" value="XM_013897917.1"/>
</dbReference>
<evidence type="ECO:0000313" key="3">
    <source>
        <dbReference type="Proteomes" id="UP000054408"/>
    </source>
</evidence>
<name>A0A0L0DUE7_THETB</name>
<feature type="transmembrane region" description="Helical" evidence="1">
    <location>
        <begin position="203"/>
        <end position="223"/>
    </location>
</feature>
<dbReference type="AlphaFoldDB" id="A0A0L0DUE7"/>
<dbReference type="eggNOG" id="ENOG502SGDT">
    <property type="taxonomic scope" value="Eukaryota"/>
</dbReference>
<feature type="transmembrane region" description="Helical" evidence="1">
    <location>
        <begin position="235"/>
        <end position="253"/>
    </location>
</feature>
<keyword evidence="3" id="KW-1185">Reference proteome</keyword>
<keyword evidence="1" id="KW-0812">Transmembrane</keyword>
<feature type="transmembrane region" description="Helical" evidence="1">
    <location>
        <begin position="165"/>
        <end position="182"/>
    </location>
</feature>
<accession>A0A0L0DUE7</accession>
<keyword evidence="1" id="KW-1133">Transmembrane helix</keyword>
<feature type="transmembrane region" description="Helical" evidence="1">
    <location>
        <begin position="90"/>
        <end position="112"/>
    </location>
</feature>
<organism evidence="2 3">
    <name type="scientific">Thecamonas trahens ATCC 50062</name>
    <dbReference type="NCBI Taxonomy" id="461836"/>
    <lineage>
        <taxon>Eukaryota</taxon>
        <taxon>Apusozoa</taxon>
        <taxon>Apusomonadida</taxon>
        <taxon>Apusomonadidae</taxon>
        <taxon>Thecamonas</taxon>
    </lineage>
</organism>
<dbReference type="Proteomes" id="UP000054408">
    <property type="component" value="Unassembled WGS sequence"/>
</dbReference>
<sequence length="271" mass="29693">MGRSRSLVSGLHLTEGQARKEKKLAAPVMFMAHFGMGFLAKVMHQKLSLGQCMAVAIAPDMLFYLAVMATSRESLVYNGSLAGKSLPFTYTFPVSHSLGVMMALALTLAVLAKRYSARDLTVALGLALSHFILDGLSHRDPLPLVPWAHSPGLDVLGWGLVDKRLPLFFGELTLFFAGYMAYDSITHVHHSSVRSLALHKPSGYPPLHYLIAAVLFIHCFLMSGPVSEHVDPRLYTFVLGLLTILPIFLATLVDQGRVSDIVLSEADHKIR</sequence>
<reference evidence="2 3" key="1">
    <citation type="submission" date="2010-05" db="EMBL/GenBank/DDBJ databases">
        <title>The Genome Sequence of Thecamonas trahens ATCC 50062.</title>
        <authorList>
            <consortium name="The Broad Institute Genome Sequencing Platform"/>
            <person name="Russ C."/>
            <person name="Cuomo C."/>
            <person name="Shea T."/>
            <person name="Young S.K."/>
            <person name="Zeng Q."/>
            <person name="Koehrsen M."/>
            <person name="Haas B."/>
            <person name="Borodovsky M."/>
            <person name="Guigo R."/>
            <person name="Alvarado L."/>
            <person name="Berlin A."/>
            <person name="Bochicchio J."/>
            <person name="Borenstein D."/>
            <person name="Chapman S."/>
            <person name="Chen Z."/>
            <person name="Freedman E."/>
            <person name="Gellesch M."/>
            <person name="Goldberg J."/>
            <person name="Griggs A."/>
            <person name="Gujja S."/>
            <person name="Heilman E."/>
            <person name="Heiman D."/>
            <person name="Hepburn T."/>
            <person name="Howarth C."/>
            <person name="Jen D."/>
            <person name="Larson L."/>
            <person name="Mehta T."/>
            <person name="Park D."/>
            <person name="Pearson M."/>
            <person name="Roberts A."/>
            <person name="Saif S."/>
            <person name="Shenoy N."/>
            <person name="Sisk P."/>
            <person name="Stolte C."/>
            <person name="Sykes S."/>
            <person name="Thomson T."/>
            <person name="Walk T."/>
            <person name="White J."/>
            <person name="Yandava C."/>
            <person name="Burger G."/>
            <person name="Gray M.W."/>
            <person name="Holland P.W.H."/>
            <person name="King N."/>
            <person name="Lang F.B.F."/>
            <person name="Roger A.J."/>
            <person name="Ruiz-Trillo I."/>
            <person name="Lander E."/>
            <person name="Nusbaum C."/>
        </authorList>
    </citation>
    <scope>NUCLEOTIDE SEQUENCE [LARGE SCALE GENOMIC DNA]</scope>
    <source>
        <strain evidence="2 3">ATCC 50062</strain>
    </source>
</reference>
<evidence type="ECO:0008006" key="4">
    <source>
        <dbReference type="Google" id="ProtNLM"/>
    </source>
</evidence>
<proteinExistence type="predicted"/>
<evidence type="ECO:0000256" key="1">
    <source>
        <dbReference type="SAM" id="Phobius"/>
    </source>
</evidence>
<dbReference type="EMBL" id="GL349494">
    <property type="protein sequence ID" value="KNC55068.1"/>
    <property type="molecule type" value="Genomic_DNA"/>
</dbReference>
<keyword evidence="1" id="KW-0472">Membrane</keyword>
<protein>
    <recommendedName>
        <fullName evidence="4">Metal-dependent hydrolase</fullName>
    </recommendedName>
</protein>
<feature type="transmembrane region" description="Helical" evidence="1">
    <location>
        <begin position="52"/>
        <end position="70"/>
    </location>
</feature>
<dbReference type="GeneID" id="25568834"/>
<evidence type="ECO:0000313" key="2">
    <source>
        <dbReference type="EMBL" id="KNC55068.1"/>
    </source>
</evidence>
<gene>
    <name evidence="2" type="ORF">AMSG_10665</name>
</gene>